<dbReference type="SUPFAM" id="SSF53720">
    <property type="entry name" value="ALDH-like"/>
    <property type="match status" value="1"/>
</dbReference>
<accession>A0A150LLE4</accession>
<keyword evidence="2" id="KW-0560">Oxidoreductase</keyword>
<dbReference type="InterPro" id="IPR016161">
    <property type="entry name" value="Ald_DH/histidinol_DH"/>
</dbReference>
<dbReference type="PATRIC" id="fig|81408.3.peg.3917"/>
<feature type="domain" description="Aldehyde dehydrogenase" evidence="1">
    <location>
        <begin position="1"/>
        <end position="52"/>
    </location>
</feature>
<dbReference type="InterPro" id="IPR015590">
    <property type="entry name" value="Aldehyde_DH_dom"/>
</dbReference>
<evidence type="ECO:0000259" key="1">
    <source>
        <dbReference type="Pfam" id="PF00171"/>
    </source>
</evidence>
<proteinExistence type="predicted"/>
<name>A0A150LLE4_9BACL</name>
<dbReference type="Gene3D" id="3.40.309.10">
    <property type="entry name" value="Aldehyde Dehydrogenase, Chain A, domain 2"/>
    <property type="match status" value="1"/>
</dbReference>
<dbReference type="EMBL" id="LQYS01000052">
    <property type="protein sequence ID" value="KYD13188.1"/>
    <property type="molecule type" value="Genomic_DNA"/>
</dbReference>
<evidence type="ECO:0000313" key="2">
    <source>
        <dbReference type="EMBL" id="KYD13188.1"/>
    </source>
</evidence>
<dbReference type="InterPro" id="IPR016163">
    <property type="entry name" value="Ald_DH_C"/>
</dbReference>
<dbReference type="EC" id="1.2.1.27" evidence="2"/>
<sequence length="55" mass="6156">MACSVVVAVGDIDDRLVERLKKAADEMKIGNGLQKDVFLGPVIRESHKERTIKIY</sequence>
<dbReference type="STRING" id="81408.B4119_1727"/>
<organism evidence="2 3">
    <name type="scientific">Saccharococcus caldoxylosilyticus</name>
    <dbReference type="NCBI Taxonomy" id="81408"/>
    <lineage>
        <taxon>Bacteria</taxon>
        <taxon>Bacillati</taxon>
        <taxon>Bacillota</taxon>
        <taxon>Bacilli</taxon>
        <taxon>Bacillales</taxon>
        <taxon>Anoxybacillaceae</taxon>
        <taxon>Saccharococcus</taxon>
    </lineage>
</organism>
<protein>
    <submittedName>
        <fullName evidence="2">Methylmalonate-semialdehyde dehydrogenase</fullName>
        <ecNumber evidence="2">1.2.1.27</ecNumber>
    </submittedName>
</protein>
<dbReference type="GO" id="GO:0004491">
    <property type="term" value="F:methylmalonate-semialdehyde dehydrogenase (acylating, NAD) activity"/>
    <property type="evidence" value="ECO:0007669"/>
    <property type="project" value="UniProtKB-EC"/>
</dbReference>
<comment type="caution">
    <text evidence="2">The sequence shown here is derived from an EMBL/GenBank/DDBJ whole genome shotgun (WGS) entry which is preliminary data.</text>
</comment>
<reference evidence="2 3" key="1">
    <citation type="submission" date="2016-01" db="EMBL/GenBank/DDBJ databases">
        <title>Draft Genome Sequences of Seven Thermophilic Sporeformers Isolated from Foods.</title>
        <authorList>
            <person name="Berendsen E.M."/>
            <person name="Wells-Bennik M.H."/>
            <person name="Krawcyk A.O."/>
            <person name="De Jong A."/>
            <person name="Holsappel S."/>
            <person name="Eijlander R.T."/>
            <person name="Kuipers O.P."/>
        </authorList>
    </citation>
    <scope>NUCLEOTIDE SEQUENCE [LARGE SCALE GENOMIC DNA]</scope>
    <source>
        <strain evidence="2 3">B4119</strain>
    </source>
</reference>
<gene>
    <name evidence="2" type="ORF">B4119_1727</name>
</gene>
<dbReference type="eggNOG" id="COG1012">
    <property type="taxonomic scope" value="Bacteria"/>
</dbReference>
<dbReference type="Pfam" id="PF00171">
    <property type="entry name" value="Aldedh"/>
    <property type="match status" value="1"/>
</dbReference>
<dbReference type="Proteomes" id="UP000075455">
    <property type="component" value="Unassembled WGS sequence"/>
</dbReference>
<dbReference type="AlphaFoldDB" id="A0A150LLE4"/>
<evidence type="ECO:0000313" key="3">
    <source>
        <dbReference type="Proteomes" id="UP000075455"/>
    </source>
</evidence>